<dbReference type="GO" id="GO:0005737">
    <property type="term" value="C:cytoplasm"/>
    <property type="evidence" value="ECO:0007669"/>
    <property type="project" value="TreeGrafter"/>
</dbReference>
<comment type="caution">
    <text evidence="4">The sequence shown here is derived from an EMBL/GenBank/DDBJ whole genome shotgun (WGS) entry which is preliminary data.</text>
</comment>
<dbReference type="Pfam" id="PF02230">
    <property type="entry name" value="Abhydrolase_2"/>
    <property type="match status" value="2"/>
</dbReference>
<feature type="domain" description="Phospholipase/carboxylesterase/thioesterase" evidence="3">
    <location>
        <begin position="58"/>
        <end position="180"/>
    </location>
</feature>
<dbReference type="SUPFAM" id="SSF53474">
    <property type="entry name" value="alpha/beta-Hydrolases"/>
    <property type="match status" value="1"/>
</dbReference>
<keyword evidence="5" id="KW-1185">Reference proteome</keyword>
<name>A0AAN7HDS9_9PEZI</name>
<feature type="compositionally biased region" description="Acidic residues" evidence="2">
    <location>
        <begin position="195"/>
        <end position="220"/>
    </location>
</feature>
<comment type="similarity">
    <text evidence="1">Belongs to the AB hydrolase superfamily. AB hydrolase 2 family.</text>
</comment>
<dbReference type="EMBL" id="MU860117">
    <property type="protein sequence ID" value="KAK4237905.1"/>
    <property type="molecule type" value="Genomic_DNA"/>
</dbReference>
<dbReference type="InterPro" id="IPR029058">
    <property type="entry name" value="AB_hydrolase_fold"/>
</dbReference>
<evidence type="ECO:0000256" key="1">
    <source>
        <dbReference type="ARBA" id="ARBA00006499"/>
    </source>
</evidence>
<feature type="region of interest" description="Disordered" evidence="2">
    <location>
        <begin position="185"/>
        <end position="223"/>
    </location>
</feature>
<dbReference type="GO" id="GO:0008474">
    <property type="term" value="F:palmitoyl-(protein) hydrolase activity"/>
    <property type="evidence" value="ECO:0007669"/>
    <property type="project" value="TreeGrafter"/>
</dbReference>
<sequence length="320" mass="35077">MTSDYPAPLIIPPRALPHKQTFILLHGRGSWAEKFGPHNHPQGQTPGPPPPPPTTTTVQTLAAAFPHARFVFPTAARRRATTYRRAYAHQWFDNWKLDPPATDREELQMPGLRETTAYLHGLLRAEIDAVPGGAANVVLGGLSQGCAAALVALLLWEGPPLATAFGMCGWLPFAARLVEEAVAGGGRGDAKGKGDDDDVEEEDDLFETGEDESAGEDGTEQDPTVTAIRWLRDELELFGEDVHGRRMGSVFQQTPVFLGHGVEDDRVSAILGRNAAACLETLGVRTFHFNEYEGLAHWYSGEMLRDIVKFLKMSTRWEEG</sequence>
<reference evidence="4" key="2">
    <citation type="submission" date="2023-05" db="EMBL/GenBank/DDBJ databases">
        <authorList>
            <consortium name="Lawrence Berkeley National Laboratory"/>
            <person name="Steindorff A."/>
            <person name="Hensen N."/>
            <person name="Bonometti L."/>
            <person name="Westerberg I."/>
            <person name="Brannstrom I.O."/>
            <person name="Guillou S."/>
            <person name="Cros-Aarteil S."/>
            <person name="Calhoun S."/>
            <person name="Haridas S."/>
            <person name="Kuo A."/>
            <person name="Mondo S."/>
            <person name="Pangilinan J."/>
            <person name="Riley R."/>
            <person name="Labutti K."/>
            <person name="Andreopoulos B."/>
            <person name="Lipzen A."/>
            <person name="Chen C."/>
            <person name="Yanf M."/>
            <person name="Daum C."/>
            <person name="Ng V."/>
            <person name="Clum A."/>
            <person name="Ohm R."/>
            <person name="Martin F."/>
            <person name="Silar P."/>
            <person name="Natvig D."/>
            <person name="Lalanne C."/>
            <person name="Gautier V."/>
            <person name="Ament-Velasquez S.L."/>
            <person name="Kruys A."/>
            <person name="Hutchinson M.I."/>
            <person name="Powell A.J."/>
            <person name="Barry K."/>
            <person name="Miller A.N."/>
            <person name="Grigoriev I.V."/>
            <person name="Debuchy R."/>
            <person name="Gladieux P."/>
            <person name="Thoren M.H."/>
            <person name="Johannesson H."/>
        </authorList>
    </citation>
    <scope>NUCLEOTIDE SEQUENCE</scope>
    <source>
        <strain evidence="4">CBS 532.94</strain>
    </source>
</reference>
<feature type="domain" description="Phospholipase/carboxylesterase/thioesterase" evidence="3">
    <location>
        <begin position="252"/>
        <end position="313"/>
    </location>
</feature>
<dbReference type="Gene3D" id="3.40.50.1820">
    <property type="entry name" value="alpha/beta hydrolase"/>
    <property type="match status" value="1"/>
</dbReference>
<feature type="region of interest" description="Disordered" evidence="2">
    <location>
        <begin position="33"/>
        <end position="57"/>
    </location>
</feature>
<evidence type="ECO:0000256" key="2">
    <source>
        <dbReference type="SAM" id="MobiDB-lite"/>
    </source>
</evidence>
<evidence type="ECO:0000313" key="5">
    <source>
        <dbReference type="Proteomes" id="UP001303760"/>
    </source>
</evidence>
<reference evidence="4" key="1">
    <citation type="journal article" date="2023" name="Mol. Phylogenet. Evol.">
        <title>Genome-scale phylogeny and comparative genomics of the fungal order Sordariales.</title>
        <authorList>
            <person name="Hensen N."/>
            <person name="Bonometti L."/>
            <person name="Westerberg I."/>
            <person name="Brannstrom I.O."/>
            <person name="Guillou S."/>
            <person name="Cros-Aarteil S."/>
            <person name="Calhoun S."/>
            <person name="Haridas S."/>
            <person name="Kuo A."/>
            <person name="Mondo S."/>
            <person name="Pangilinan J."/>
            <person name="Riley R."/>
            <person name="LaButti K."/>
            <person name="Andreopoulos B."/>
            <person name="Lipzen A."/>
            <person name="Chen C."/>
            <person name="Yan M."/>
            <person name="Daum C."/>
            <person name="Ng V."/>
            <person name="Clum A."/>
            <person name="Steindorff A."/>
            <person name="Ohm R.A."/>
            <person name="Martin F."/>
            <person name="Silar P."/>
            <person name="Natvig D.O."/>
            <person name="Lalanne C."/>
            <person name="Gautier V."/>
            <person name="Ament-Velasquez S.L."/>
            <person name="Kruys A."/>
            <person name="Hutchinson M.I."/>
            <person name="Powell A.J."/>
            <person name="Barry K."/>
            <person name="Miller A.N."/>
            <person name="Grigoriev I.V."/>
            <person name="Debuchy R."/>
            <person name="Gladieux P."/>
            <person name="Hiltunen Thoren M."/>
            <person name="Johannesson H."/>
        </authorList>
    </citation>
    <scope>NUCLEOTIDE SEQUENCE</scope>
    <source>
        <strain evidence="4">CBS 532.94</strain>
    </source>
</reference>
<dbReference type="InterPro" id="IPR050565">
    <property type="entry name" value="LYPA1-2/EST-like"/>
</dbReference>
<dbReference type="InterPro" id="IPR003140">
    <property type="entry name" value="PLipase/COase/thioEstase"/>
</dbReference>
<organism evidence="4 5">
    <name type="scientific">Achaetomium macrosporum</name>
    <dbReference type="NCBI Taxonomy" id="79813"/>
    <lineage>
        <taxon>Eukaryota</taxon>
        <taxon>Fungi</taxon>
        <taxon>Dikarya</taxon>
        <taxon>Ascomycota</taxon>
        <taxon>Pezizomycotina</taxon>
        <taxon>Sordariomycetes</taxon>
        <taxon>Sordariomycetidae</taxon>
        <taxon>Sordariales</taxon>
        <taxon>Chaetomiaceae</taxon>
        <taxon>Achaetomium</taxon>
    </lineage>
</organism>
<dbReference type="PANTHER" id="PTHR10655:SF64">
    <property type="entry name" value="PHOSPHOLIPASE_CARBOXYLESTERASE_THIOESTERASE DOMAIN-CONTAINING PROTEIN"/>
    <property type="match status" value="1"/>
</dbReference>
<proteinExistence type="inferred from homology"/>
<dbReference type="PANTHER" id="PTHR10655">
    <property type="entry name" value="LYSOPHOSPHOLIPASE-RELATED"/>
    <property type="match status" value="1"/>
</dbReference>
<dbReference type="AlphaFoldDB" id="A0AAN7HDS9"/>
<gene>
    <name evidence="4" type="ORF">C8A03DRAFT_15571</name>
</gene>
<evidence type="ECO:0000313" key="4">
    <source>
        <dbReference type="EMBL" id="KAK4237905.1"/>
    </source>
</evidence>
<accession>A0AAN7HDS9</accession>
<protein>
    <submittedName>
        <fullName evidence="4">Alpha/beta-hydrolase</fullName>
    </submittedName>
</protein>
<dbReference type="GO" id="GO:0052689">
    <property type="term" value="F:carboxylic ester hydrolase activity"/>
    <property type="evidence" value="ECO:0007669"/>
    <property type="project" value="TreeGrafter"/>
</dbReference>
<evidence type="ECO:0000259" key="3">
    <source>
        <dbReference type="Pfam" id="PF02230"/>
    </source>
</evidence>
<dbReference type="Proteomes" id="UP001303760">
    <property type="component" value="Unassembled WGS sequence"/>
</dbReference>